<keyword evidence="2" id="KW-1185">Reference proteome</keyword>
<dbReference type="OMA" id="HLTCATI"/>
<proteinExistence type="predicted"/>
<dbReference type="InParanoid" id="A0A7N2MPP3"/>
<dbReference type="AlphaFoldDB" id="A0A7N2MPP3"/>
<reference evidence="1 2" key="1">
    <citation type="journal article" date="2016" name="G3 (Bethesda)">
        <title>First Draft Assembly and Annotation of the Genome of a California Endemic Oak Quercus lobata Nee (Fagaceae).</title>
        <authorList>
            <person name="Sork V.L."/>
            <person name="Fitz-Gibbon S.T."/>
            <person name="Puiu D."/>
            <person name="Crepeau M."/>
            <person name="Gugger P.F."/>
            <person name="Sherman R."/>
            <person name="Stevens K."/>
            <person name="Langley C.H."/>
            <person name="Pellegrini M."/>
            <person name="Salzberg S.L."/>
        </authorList>
    </citation>
    <scope>NUCLEOTIDE SEQUENCE [LARGE SCALE GENOMIC DNA]</scope>
    <source>
        <strain evidence="1 2">cv. SW786</strain>
    </source>
</reference>
<name>A0A7N2MPP3_QUELO</name>
<sequence>MQLLMEKQASSRTHQTHAQFWTLSPIKNLKVSPKHDGSTLYDSFELHAITHQLNEAIQASNVSSPPYLCHLKNSPFYRQQLGGIYKENAKTSWRASSSLPVCAVLDKRMSMADTNEGSGGFVTRLWKKVKQGLQRNKQKKDH</sequence>
<dbReference type="Proteomes" id="UP000594261">
    <property type="component" value="Chromosome 10"/>
</dbReference>
<reference evidence="1" key="2">
    <citation type="submission" date="2021-01" db="UniProtKB">
        <authorList>
            <consortium name="EnsemblPlants"/>
        </authorList>
    </citation>
    <scope>IDENTIFICATION</scope>
</reference>
<dbReference type="Gramene" id="QL10p018860:mrna">
    <property type="protein sequence ID" value="QL10p018860:mrna:CDS:1"/>
    <property type="gene ID" value="QL10p018860"/>
</dbReference>
<organism evidence="1 2">
    <name type="scientific">Quercus lobata</name>
    <name type="common">Valley oak</name>
    <dbReference type="NCBI Taxonomy" id="97700"/>
    <lineage>
        <taxon>Eukaryota</taxon>
        <taxon>Viridiplantae</taxon>
        <taxon>Streptophyta</taxon>
        <taxon>Embryophyta</taxon>
        <taxon>Tracheophyta</taxon>
        <taxon>Spermatophyta</taxon>
        <taxon>Magnoliopsida</taxon>
        <taxon>eudicotyledons</taxon>
        <taxon>Gunneridae</taxon>
        <taxon>Pentapetalae</taxon>
        <taxon>rosids</taxon>
        <taxon>fabids</taxon>
        <taxon>Fagales</taxon>
        <taxon>Fagaceae</taxon>
        <taxon>Quercus</taxon>
    </lineage>
</organism>
<dbReference type="EnsemblPlants" id="QL10p018860:mrna">
    <property type="protein sequence ID" value="QL10p018860:mrna:CDS:1"/>
    <property type="gene ID" value="QL10p018860"/>
</dbReference>
<accession>A0A7N2MPP3</accession>
<dbReference type="EMBL" id="LRBV02000010">
    <property type="status" value="NOT_ANNOTATED_CDS"/>
    <property type="molecule type" value="Genomic_DNA"/>
</dbReference>
<evidence type="ECO:0000313" key="2">
    <source>
        <dbReference type="Proteomes" id="UP000594261"/>
    </source>
</evidence>
<evidence type="ECO:0000313" key="1">
    <source>
        <dbReference type="EnsemblPlants" id="QL10p018860:mrna:CDS:1"/>
    </source>
</evidence>
<protein>
    <submittedName>
        <fullName evidence="1">Uncharacterized protein</fullName>
    </submittedName>
</protein>